<evidence type="ECO:0000313" key="3">
    <source>
        <dbReference type="Proteomes" id="UP000305778"/>
    </source>
</evidence>
<accession>A0A4U0SGR6</accession>
<proteinExistence type="predicted"/>
<evidence type="ECO:0000256" key="1">
    <source>
        <dbReference type="SAM" id="MobiDB-lite"/>
    </source>
</evidence>
<feature type="compositionally biased region" description="Low complexity" evidence="1">
    <location>
        <begin position="14"/>
        <end position="23"/>
    </location>
</feature>
<name>A0A4U0SGR6_9ACTN</name>
<dbReference type="AlphaFoldDB" id="A0A4U0SGR6"/>
<dbReference type="EMBL" id="SUMC01000106">
    <property type="protein sequence ID" value="TJZ99444.1"/>
    <property type="molecule type" value="Genomic_DNA"/>
</dbReference>
<comment type="caution">
    <text evidence="2">The sequence shown here is derived from an EMBL/GenBank/DDBJ whole genome shotgun (WGS) entry which is preliminary data.</text>
</comment>
<feature type="compositionally biased region" description="Basic residues" evidence="1">
    <location>
        <begin position="1"/>
        <end position="13"/>
    </location>
</feature>
<reference evidence="2 3" key="1">
    <citation type="submission" date="2019-04" db="EMBL/GenBank/DDBJ databases">
        <title>Streptomyces oryziradicis sp. nov., a novel actinomycete isolated from rhizosphere soil of rice (Oryza sativa L.).</title>
        <authorList>
            <person name="Li C."/>
        </authorList>
    </citation>
    <scope>NUCLEOTIDE SEQUENCE [LARGE SCALE GENOMIC DNA]</scope>
    <source>
        <strain evidence="2 3">NEAU-C40</strain>
    </source>
</reference>
<evidence type="ECO:0000313" key="2">
    <source>
        <dbReference type="EMBL" id="TJZ99444.1"/>
    </source>
</evidence>
<protein>
    <submittedName>
        <fullName evidence="2">Uncharacterized protein</fullName>
    </submittedName>
</protein>
<keyword evidence="3" id="KW-1185">Reference proteome</keyword>
<gene>
    <name evidence="2" type="ORF">FCI23_45830</name>
</gene>
<feature type="region of interest" description="Disordered" evidence="1">
    <location>
        <begin position="1"/>
        <end position="26"/>
    </location>
</feature>
<organism evidence="2 3">
    <name type="scientific">Actinacidiphila oryziradicis</name>
    <dbReference type="NCBI Taxonomy" id="2571141"/>
    <lineage>
        <taxon>Bacteria</taxon>
        <taxon>Bacillati</taxon>
        <taxon>Actinomycetota</taxon>
        <taxon>Actinomycetes</taxon>
        <taxon>Kitasatosporales</taxon>
        <taxon>Streptomycetaceae</taxon>
        <taxon>Actinacidiphila</taxon>
    </lineage>
</organism>
<sequence>MAPGQRRRGRSGRPRPGAAGKAGKTILDNGGHGFSVLAAPDLPAYQLGGPHNDKLVPAKYKDIVLGS</sequence>
<dbReference type="Proteomes" id="UP000305778">
    <property type="component" value="Unassembled WGS sequence"/>
</dbReference>
<dbReference type="RefSeq" id="WP_136729966.1">
    <property type="nucleotide sequence ID" value="NZ_SUMC01000106.1"/>
</dbReference>